<reference evidence="7 8" key="1">
    <citation type="submission" date="2024-03" db="EMBL/GenBank/DDBJ databases">
        <title>Rhodococcus navarretei sp. nov. and Pseudarthrobacter quantumdoti sp. nov., two new species with the ability to biosynthesize Quantum Dots isolated from soil samples at Union Glacier, Antarctica.</title>
        <authorList>
            <person name="Vargas M."/>
        </authorList>
    </citation>
    <scope>NUCLEOTIDE SEQUENCE [LARGE SCALE GENOMIC DNA]</scope>
    <source>
        <strain evidence="7 8">RC-2-3</strain>
    </source>
</reference>
<evidence type="ECO:0000313" key="7">
    <source>
        <dbReference type="EMBL" id="WXK91512.1"/>
    </source>
</evidence>
<dbReference type="InterPro" id="IPR005158">
    <property type="entry name" value="BTAD"/>
</dbReference>
<dbReference type="Proteomes" id="UP001623384">
    <property type="component" value="Chromosome"/>
</dbReference>
<keyword evidence="3" id="KW-0238">DNA-binding</keyword>
<proteinExistence type="inferred from homology"/>
<dbReference type="Gene3D" id="1.10.10.10">
    <property type="entry name" value="Winged helix-like DNA-binding domain superfamily/Winged helix DNA-binding domain"/>
    <property type="match status" value="1"/>
</dbReference>
<evidence type="ECO:0000256" key="4">
    <source>
        <dbReference type="ARBA" id="ARBA00023163"/>
    </source>
</evidence>
<evidence type="ECO:0000256" key="2">
    <source>
        <dbReference type="ARBA" id="ARBA00023015"/>
    </source>
</evidence>
<feature type="domain" description="Bacterial transcriptional activator" evidence="6">
    <location>
        <begin position="802"/>
        <end position="927"/>
    </location>
</feature>
<keyword evidence="8" id="KW-1185">Reference proteome</keyword>
<dbReference type="EMBL" id="CP148033">
    <property type="protein sequence ID" value="WXK91512.1"/>
    <property type="molecule type" value="Genomic_DNA"/>
</dbReference>
<dbReference type="Pfam" id="PF03704">
    <property type="entry name" value="BTAD"/>
    <property type="match status" value="1"/>
</dbReference>
<dbReference type="SUPFAM" id="SSF48452">
    <property type="entry name" value="TPR-like"/>
    <property type="match status" value="1"/>
</dbReference>
<keyword evidence="2" id="KW-0805">Transcription regulation</keyword>
<comment type="similarity">
    <text evidence="1">Belongs to the AfsR/DnrI/RedD regulatory family.</text>
</comment>
<evidence type="ECO:0000313" key="8">
    <source>
        <dbReference type="Proteomes" id="UP001623384"/>
    </source>
</evidence>
<dbReference type="PANTHER" id="PTHR35807:SF1">
    <property type="entry name" value="TRANSCRIPTIONAL REGULATOR REDD"/>
    <property type="match status" value="1"/>
</dbReference>
<gene>
    <name evidence="7" type="ORF">WHH00_10360</name>
</gene>
<dbReference type="InterPro" id="IPR036388">
    <property type="entry name" value="WH-like_DNA-bd_sf"/>
</dbReference>
<dbReference type="InterPro" id="IPR011990">
    <property type="entry name" value="TPR-like_helical_dom_sf"/>
</dbReference>
<sequence length="944" mass="102090">MQWAAQYPGDVVWYQSGSPDAKSGEMFSFLACALGAAIEREPASSFPGLANAAELLDRHIYFVVDDFHLLAGTPAEEELEQLIAVNSPHMHFLIGSRHFPRINMAKSEMRNAFSVFGDDLRFRDYEIEQLFRTTFKRPLSVHGVSNVARVTDGWAAALYLFHLATTNRSNVERRRAAESLNSRSRFAGDYLVNHFLAGTTPDMNRLLTVTSLLDFITPSRCDALLEWHDSRAVLHRLEELGIIATDDDGATYRMPKVLRLYLLAGIDEMEPEEQAGLRQRTAALLEREGEVGEGLRILAEGGDWESVKLLLARAGGSALQPGRCGWAASIPDRVMPDDAWVLAARSREMLDDGRATAAEGAAARVRDLTTDPECLRIANGLRLTAAVWSVRGEPEGADSPVRNLRKAIKGNPRSTTCSSSIKGHPEYLFTGLAFLLAGDQRSALPLLIQCAERLDLDPAAALAAQLALAVFGHDSAGSDSWDMAAEVDSVQRQAERRGFTWLGRLAGGIQAALPGTPAAFVAANSVIAACEDRGDEWGAALIAAGAVLLRLRTGAADLGQLEALAKRFRRLPAGTLEAWTYSAEALVSANLDLPCAPEDAQSAEAFARTASVPGALAVAYAAMALHKPEEYPELMRQASETAQSAGLVCRPWTWLAPCRHELVPPPSLPPAVASDYEPPIRHSDGNTEPMPERARLPSLQITCLGEFALSRERVPVDLSRIRPQARTVLRILCLNAGRLVHRERLAGILWPDLDAPAALHALQVSVSCLRGALQPEGVSGGGQLLVRQGAAYALVLGTGSTFDLADFDQSLHAASLAKSAGGSLGAAQELRHAVELYSGEVLPEDGPAEWVSDIRERYRQRAAEAAATLASVELSLGNTAAAAAAATRSVEIDPWRDESWRTLVETFQRLGNPAAAQRAQRKYDRMLNTLGVDAEYGFAEGKDH</sequence>
<feature type="domain" description="OmpR/PhoB-type" evidence="5">
    <location>
        <begin position="713"/>
        <end position="794"/>
    </location>
</feature>
<evidence type="ECO:0000259" key="5">
    <source>
        <dbReference type="SMART" id="SM00862"/>
    </source>
</evidence>
<organism evidence="7 8">
    <name type="scientific">Pseudarthrobacter quantipunctorum</name>
    <dbReference type="NCBI Taxonomy" id="3128980"/>
    <lineage>
        <taxon>Bacteria</taxon>
        <taxon>Bacillati</taxon>
        <taxon>Actinomycetota</taxon>
        <taxon>Actinomycetes</taxon>
        <taxon>Micrococcales</taxon>
        <taxon>Micrococcaceae</taxon>
        <taxon>Pseudarthrobacter</taxon>
    </lineage>
</organism>
<dbReference type="RefSeq" id="WP_406632548.1">
    <property type="nucleotide sequence ID" value="NZ_CP148033.1"/>
</dbReference>
<evidence type="ECO:0000256" key="1">
    <source>
        <dbReference type="ARBA" id="ARBA00005820"/>
    </source>
</evidence>
<accession>A0ABZ2QZ89</accession>
<dbReference type="Gene3D" id="1.25.40.10">
    <property type="entry name" value="Tetratricopeptide repeat domain"/>
    <property type="match status" value="1"/>
</dbReference>
<dbReference type="InterPro" id="IPR016032">
    <property type="entry name" value="Sig_transdc_resp-reg_C-effctor"/>
</dbReference>
<dbReference type="InterPro" id="IPR001867">
    <property type="entry name" value="OmpR/PhoB-type_DNA-bd"/>
</dbReference>
<protein>
    <submittedName>
        <fullName evidence="7">BTAD domain-containing putative transcriptional regulator</fullName>
    </submittedName>
</protein>
<dbReference type="Pfam" id="PF25873">
    <property type="entry name" value="WHD_MalT"/>
    <property type="match status" value="1"/>
</dbReference>
<evidence type="ECO:0000256" key="3">
    <source>
        <dbReference type="ARBA" id="ARBA00023125"/>
    </source>
</evidence>
<name>A0ABZ2QZ89_9MICC</name>
<dbReference type="InterPro" id="IPR059106">
    <property type="entry name" value="WHD_MalT"/>
</dbReference>
<dbReference type="PANTHER" id="PTHR35807">
    <property type="entry name" value="TRANSCRIPTIONAL REGULATOR REDD-RELATED"/>
    <property type="match status" value="1"/>
</dbReference>
<keyword evidence="4" id="KW-0804">Transcription</keyword>
<dbReference type="SMART" id="SM00862">
    <property type="entry name" value="Trans_reg_C"/>
    <property type="match status" value="1"/>
</dbReference>
<evidence type="ECO:0000259" key="6">
    <source>
        <dbReference type="SMART" id="SM01043"/>
    </source>
</evidence>
<dbReference type="InterPro" id="IPR051677">
    <property type="entry name" value="AfsR-DnrI-RedD_regulator"/>
</dbReference>
<dbReference type="SMART" id="SM01043">
    <property type="entry name" value="BTAD"/>
    <property type="match status" value="1"/>
</dbReference>
<dbReference type="SUPFAM" id="SSF46894">
    <property type="entry name" value="C-terminal effector domain of the bipartite response regulators"/>
    <property type="match status" value="1"/>
</dbReference>